<dbReference type="InterPro" id="IPR050706">
    <property type="entry name" value="Cyclic-di-GMP_PDE-like"/>
</dbReference>
<dbReference type="InterPro" id="IPR001633">
    <property type="entry name" value="EAL_dom"/>
</dbReference>
<dbReference type="CDD" id="cd01948">
    <property type="entry name" value="EAL"/>
    <property type="match status" value="1"/>
</dbReference>
<dbReference type="CDD" id="cd01949">
    <property type="entry name" value="GGDEF"/>
    <property type="match status" value="1"/>
</dbReference>
<sequence length="369" mass="41459">MRALVGDLGYVARQGGDEFMILLPTDHEADLIEKTNTIKDALCSRYNIDQHEFFITPSIGVSLYPRDGTDFDTLYQQADTAMYHAKHAGRNRFAFFTEKMQATSTRALTLSNALHDALEQNEFSLHYQPQVSLISGKVIGAEALIRWHSKKLGHVSPGEFIPLAEESGQILAIGEWVVRTAVRQIQQWIEAGITPVRIAVNLSSAQFQVGDLPKTTIKILNEYRIPVEYLELELTERIVAKDPEHTVIILESLQELGIRTSIDDFGTGYSSLSYLQRFSVYKLKIDQSFVRNMTTNTNDQVIIGTIILLAQQLGMTTIAEGVETKAQLDMLNNIGCDDIQGYYISRPIPAEAFKKAYLENKQRIIAVDD</sequence>
<dbReference type="PANTHER" id="PTHR33121:SF70">
    <property type="entry name" value="SIGNALING PROTEIN YKOW"/>
    <property type="match status" value="1"/>
</dbReference>
<keyword evidence="4" id="KW-1185">Reference proteome</keyword>
<evidence type="ECO:0000313" key="4">
    <source>
        <dbReference type="Proteomes" id="UP001307608"/>
    </source>
</evidence>
<dbReference type="InterPro" id="IPR000160">
    <property type="entry name" value="GGDEF_dom"/>
</dbReference>
<dbReference type="SMART" id="SM00267">
    <property type="entry name" value="GGDEF"/>
    <property type="match status" value="1"/>
</dbReference>
<dbReference type="InterPro" id="IPR043128">
    <property type="entry name" value="Rev_trsase/Diguanyl_cyclase"/>
</dbReference>
<dbReference type="SUPFAM" id="SSF55073">
    <property type="entry name" value="Nucleotide cyclase"/>
    <property type="match status" value="1"/>
</dbReference>
<dbReference type="InterPro" id="IPR035919">
    <property type="entry name" value="EAL_sf"/>
</dbReference>
<evidence type="ECO:0008006" key="5">
    <source>
        <dbReference type="Google" id="ProtNLM"/>
    </source>
</evidence>
<gene>
    <name evidence="3" type="ORF">MACH16_30530</name>
</gene>
<evidence type="ECO:0000259" key="2">
    <source>
        <dbReference type="PROSITE" id="PS50887"/>
    </source>
</evidence>
<organism evidence="3 4">
    <name type="scientific">Marinomonas pontica</name>
    <dbReference type="NCBI Taxonomy" id="264739"/>
    <lineage>
        <taxon>Bacteria</taxon>
        <taxon>Pseudomonadati</taxon>
        <taxon>Pseudomonadota</taxon>
        <taxon>Gammaproteobacteria</taxon>
        <taxon>Oceanospirillales</taxon>
        <taxon>Oceanospirillaceae</taxon>
        <taxon>Marinomonas</taxon>
    </lineage>
</organism>
<feature type="domain" description="GGDEF" evidence="2">
    <location>
        <begin position="1"/>
        <end position="98"/>
    </location>
</feature>
<dbReference type="Gene3D" id="3.30.70.270">
    <property type="match status" value="1"/>
</dbReference>
<protein>
    <recommendedName>
        <fullName evidence="5">Bifunctional diguanylate cyclase/phosphodiesterase</fullName>
    </recommendedName>
</protein>
<dbReference type="SUPFAM" id="SSF141868">
    <property type="entry name" value="EAL domain-like"/>
    <property type="match status" value="1"/>
</dbReference>
<dbReference type="Gene3D" id="3.20.20.450">
    <property type="entry name" value="EAL domain"/>
    <property type="match status" value="1"/>
</dbReference>
<dbReference type="InterPro" id="IPR029787">
    <property type="entry name" value="Nucleotide_cyclase"/>
</dbReference>
<name>A0ABM8FGV2_9GAMM</name>
<dbReference type="PROSITE" id="PS50883">
    <property type="entry name" value="EAL"/>
    <property type="match status" value="1"/>
</dbReference>
<dbReference type="PROSITE" id="PS50887">
    <property type="entry name" value="GGDEF"/>
    <property type="match status" value="1"/>
</dbReference>
<dbReference type="PANTHER" id="PTHR33121">
    <property type="entry name" value="CYCLIC DI-GMP PHOSPHODIESTERASE PDEF"/>
    <property type="match status" value="1"/>
</dbReference>
<dbReference type="Pfam" id="PF00990">
    <property type="entry name" value="GGDEF"/>
    <property type="match status" value="1"/>
</dbReference>
<reference evidence="3 4" key="1">
    <citation type="submission" date="2023-01" db="EMBL/GenBank/DDBJ databases">
        <title>Complete genome sequence of Marinomonas pontica strain 200518_36.</title>
        <authorList>
            <person name="Ueki S."/>
            <person name="Gajardo G."/>
            <person name="Maruyama F."/>
        </authorList>
    </citation>
    <scope>NUCLEOTIDE SEQUENCE [LARGE SCALE GENOMIC DNA]</scope>
    <source>
        <strain evidence="3 4">200518_36</strain>
    </source>
</reference>
<dbReference type="Pfam" id="PF00563">
    <property type="entry name" value="EAL"/>
    <property type="match status" value="1"/>
</dbReference>
<accession>A0ABM8FGV2</accession>
<dbReference type="SMART" id="SM00052">
    <property type="entry name" value="EAL"/>
    <property type="match status" value="1"/>
</dbReference>
<dbReference type="NCBIfam" id="TIGR00254">
    <property type="entry name" value="GGDEF"/>
    <property type="match status" value="1"/>
</dbReference>
<evidence type="ECO:0000313" key="3">
    <source>
        <dbReference type="EMBL" id="BDX04305.1"/>
    </source>
</evidence>
<feature type="domain" description="EAL" evidence="1">
    <location>
        <begin position="107"/>
        <end position="361"/>
    </location>
</feature>
<dbReference type="Proteomes" id="UP001307608">
    <property type="component" value="Chromosome"/>
</dbReference>
<proteinExistence type="predicted"/>
<evidence type="ECO:0000259" key="1">
    <source>
        <dbReference type="PROSITE" id="PS50883"/>
    </source>
</evidence>
<dbReference type="EMBL" id="AP027271">
    <property type="protein sequence ID" value="BDX04305.1"/>
    <property type="molecule type" value="Genomic_DNA"/>
</dbReference>